<reference evidence="2 3" key="1">
    <citation type="submission" date="2015-09" db="EMBL/GenBank/DDBJ databases">
        <authorList>
            <consortium name="Pathogen Informatics"/>
        </authorList>
    </citation>
    <scope>NUCLEOTIDE SEQUENCE [LARGE SCALE GENOMIC DNA]</scope>
    <source>
        <strain evidence="2 3">2789STDY5608854</strain>
    </source>
</reference>
<dbReference type="AlphaFoldDB" id="A0A174IB32"/>
<organism evidence="2 3">
    <name type="scientific">Flavonifractor plautii</name>
    <name type="common">Fusobacterium plautii</name>
    <dbReference type="NCBI Taxonomy" id="292800"/>
    <lineage>
        <taxon>Bacteria</taxon>
        <taxon>Bacillati</taxon>
        <taxon>Bacillota</taxon>
        <taxon>Clostridia</taxon>
        <taxon>Eubacteriales</taxon>
        <taxon>Oscillospiraceae</taxon>
        <taxon>Flavonifractor</taxon>
    </lineage>
</organism>
<protein>
    <submittedName>
        <fullName evidence="2">Replication initiator protein A (RepA) N-terminus</fullName>
    </submittedName>
</protein>
<dbReference type="InterPro" id="IPR010724">
    <property type="entry name" value="RepA_N"/>
</dbReference>
<proteinExistence type="predicted"/>
<feature type="domain" description="Replication initiator A N-terminal" evidence="1">
    <location>
        <begin position="15"/>
        <end position="89"/>
    </location>
</feature>
<dbReference type="Pfam" id="PF06970">
    <property type="entry name" value="RepA_N"/>
    <property type="match status" value="1"/>
</dbReference>
<name>A0A174IB32_FLAPL</name>
<sequence length="131" mass="15127">MTNTIYIHQPEKAVSFTRLPNFLFEAPTFTPLSNEAKVLYAFILRRTDLSRKNGWADEYGRIYLYYPINEVVELLHCGRQKAVNTLRELQYAGLVEIQKQGCGKPNRIYPKSYEAVPNTDFKKSGYGTPED</sequence>
<accession>A0A174IB32</accession>
<gene>
    <name evidence="2" type="ORF">ERS852411_02232</name>
</gene>
<dbReference type="GeneID" id="75160575"/>
<dbReference type="EMBL" id="CYZT01000181">
    <property type="protein sequence ID" value="CUO82837.1"/>
    <property type="molecule type" value="Genomic_DNA"/>
</dbReference>
<dbReference type="RefSeq" id="WP_007889413.1">
    <property type="nucleotide sequence ID" value="NZ_JADMWB010000001.1"/>
</dbReference>
<evidence type="ECO:0000313" key="2">
    <source>
        <dbReference type="EMBL" id="CUO82837.1"/>
    </source>
</evidence>
<dbReference type="Proteomes" id="UP000095746">
    <property type="component" value="Unassembled WGS sequence"/>
</dbReference>
<evidence type="ECO:0000313" key="3">
    <source>
        <dbReference type="Proteomes" id="UP000095746"/>
    </source>
</evidence>
<evidence type="ECO:0000259" key="1">
    <source>
        <dbReference type="Pfam" id="PF06970"/>
    </source>
</evidence>